<reference evidence="11" key="1">
    <citation type="submission" date="2023-05" db="EMBL/GenBank/DDBJ databases">
        <title>Draft genome of Pseudofrankia sp. BMG5.37.</title>
        <authorList>
            <person name="Gtari M."/>
            <person name="Ghodhbane F."/>
            <person name="Sbissi I."/>
        </authorList>
    </citation>
    <scope>NUCLEOTIDE SEQUENCE [LARGE SCALE GENOMIC DNA]</scope>
    <source>
        <strain evidence="11">BMG 814</strain>
    </source>
</reference>
<dbReference type="Gene3D" id="1.20.58.340">
    <property type="entry name" value="Magnesium transport protein CorA, transmembrane region"/>
    <property type="match status" value="2"/>
</dbReference>
<dbReference type="InterPro" id="IPR045861">
    <property type="entry name" value="CorA_cytoplasmic_dom"/>
</dbReference>
<dbReference type="PANTHER" id="PTHR46494:SF1">
    <property type="entry name" value="CORA FAMILY METAL ION TRANSPORTER (EUROFUNG)"/>
    <property type="match status" value="1"/>
</dbReference>
<dbReference type="Pfam" id="PF01544">
    <property type="entry name" value="CorA"/>
    <property type="match status" value="1"/>
</dbReference>
<feature type="compositionally biased region" description="Pro residues" evidence="9">
    <location>
        <begin position="8"/>
        <end position="25"/>
    </location>
</feature>
<evidence type="ECO:0000256" key="4">
    <source>
        <dbReference type="ARBA" id="ARBA00022475"/>
    </source>
</evidence>
<accession>A0ABT9II94</accession>
<keyword evidence="11" id="KW-1185">Reference proteome</keyword>
<evidence type="ECO:0000256" key="8">
    <source>
        <dbReference type="RuleBase" id="RU362010"/>
    </source>
</evidence>
<dbReference type="RefSeq" id="WP_306001807.1">
    <property type="nucleotide sequence ID" value="NZ_JASNFN010000042.1"/>
</dbReference>
<dbReference type="Proteomes" id="UP001233673">
    <property type="component" value="Unassembled WGS sequence"/>
</dbReference>
<comment type="caution">
    <text evidence="10">The sequence shown here is derived from an EMBL/GenBank/DDBJ whole genome shotgun (WGS) entry which is preliminary data.</text>
</comment>
<evidence type="ECO:0000256" key="2">
    <source>
        <dbReference type="ARBA" id="ARBA00009765"/>
    </source>
</evidence>
<evidence type="ECO:0000256" key="1">
    <source>
        <dbReference type="ARBA" id="ARBA00004651"/>
    </source>
</evidence>
<keyword evidence="5 8" id="KW-0812">Transmembrane</keyword>
<evidence type="ECO:0000256" key="3">
    <source>
        <dbReference type="ARBA" id="ARBA00022448"/>
    </source>
</evidence>
<comment type="similarity">
    <text evidence="2 8">Belongs to the CorA metal ion transporter (MIT) (TC 1.A.35) family.</text>
</comment>
<dbReference type="InterPro" id="IPR004488">
    <property type="entry name" value="Mg/Co-transport_prot_CorA"/>
</dbReference>
<comment type="function">
    <text evidence="8">Mediates influx of magnesium ions.</text>
</comment>
<evidence type="ECO:0000256" key="6">
    <source>
        <dbReference type="ARBA" id="ARBA00022989"/>
    </source>
</evidence>
<evidence type="ECO:0000313" key="11">
    <source>
        <dbReference type="Proteomes" id="UP001233673"/>
    </source>
</evidence>
<dbReference type="InterPro" id="IPR045863">
    <property type="entry name" value="CorA_TM1_TM2"/>
</dbReference>
<feature type="region of interest" description="Disordered" evidence="9">
    <location>
        <begin position="1"/>
        <end position="37"/>
    </location>
</feature>
<keyword evidence="3 8" id="KW-0813">Transport</keyword>
<evidence type="ECO:0000256" key="5">
    <source>
        <dbReference type="ARBA" id="ARBA00022692"/>
    </source>
</evidence>
<feature type="transmembrane region" description="Helical" evidence="8">
    <location>
        <begin position="310"/>
        <end position="329"/>
    </location>
</feature>
<gene>
    <name evidence="8 10" type="primary">corA</name>
    <name evidence="10" type="ORF">QOZ88_21880</name>
</gene>
<evidence type="ECO:0000256" key="9">
    <source>
        <dbReference type="SAM" id="MobiDB-lite"/>
    </source>
</evidence>
<keyword evidence="8" id="KW-0460">Magnesium</keyword>
<dbReference type="InterPro" id="IPR002523">
    <property type="entry name" value="MgTranspt_CorA/ZnTranspt_ZntB"/>
</dbReference>
<organism evidence="10 11">
    <name type="scientific">Blastococcus carthaginiensis</name>
    <dbReference type="NCBI Taxonomy" id="3050034"/>
    <lineage>
        <taxon>Bacteria</taxon>
        <taxon>Bacillati</taxon>
        <taxon>Actinomycetota</taxon>
        <taxon>Actinomycetes</taxon>
        <taxon>Geodermatophilales</taxon>
        <taxon>Geodermatophilaceae</taxon>
        <taxon>Blastococcus</taxon>
    </lineage>
</organism>
<evidence type="ECO:0000313" key="10">
    <source>
        <dbReference type="EMBL" id="MDP5185291.1"/>
    </source>
</evidence>
<dbReference type="SUPFAM" id="SSF143865">
    <property type="entry name" value="CorA soluble domain-like"/>
    <property type="match status" value="1"/>
</dbReference>
<keyword evidence="6 8" id="KW-1133">Transmembrane helix</keyword>
<dbReference type="EMBL" id="JASNFN010000042">
    <property type="protein sequence ID" value="MDP5185291.1"/>
    <property type="molecule type" value="Genomic_DNA"/>
</dbReference>
<protein>
    <recommendedName>
        <fullName evidence="8">Magnesium transport protein CorA</fullName>
    </recommendedName>
</protein>
<proteinExistence type="inferred from homology"/>
<keyword evidence="7 8" id="KW-0472">Membrane</keyword>
<dbReference type="NCBIfam" id="TIGR00383">
    <property type="entry name" value="corA"/>
    <property type="match status" value="1"/>
</dbReference>
<name>A0ABT9II94_9ACTN</name>
<keyword evidence="8" id="KW-0406">Ion transport</keyword>
<dbReference type="CDD" id="cd12830">
    <property type="entry name" value="MtCorA-like"/>
    <property type="match status" value="1"/>
</dbReference>
<sequence>MTTREEPPAAPLGPRTPPTLRPQPAGPQQRRTTRRPADGAVVDCAVYVGGERQEAVAPDDALRVAEERDGFVWLGLYSPSEEELGAIAARYDLHPLAVEDAVFAHQRPKLEPYDDALFMVLKTATYVEHEELTATSEVVDTGEVMIFLGPRYVITVRHGEHGGLTGLRQRLEEQRDLLCLGPSAVLYAVADLVVDTFVEVAAAVEEDVEELEASVFSPERTDDIGRLYQLKRELMALRRAVSPLEVPLQKLAERPVDVVPDAMRSYFRDVLDHAIRVRDQVGGLDELLTSILQASLARTTMADNEDMRKISAYAGIIAVPTAIAGIYGMNFEHMPELEWRYGYPLVLLVILGAIVLLYRGFKRNGWL</sequence>
<evidence type="ECO:0000256" key="7">
    <source>
        <dbReference type="ARBA" id="ARBA00023136"/>
    </source>
</evidence>
<dbReference type="SUPFAM" id="SSF144083">
    <property type="entry name" value="Magnesium transport protein CorA, transmembrane region"/>
    <property type="match status" value="1"/>
</dbReference>
<comment type="subcellular location">
    <subcellularLocation>
        <location evidence="1">Cell membrane</location>
        <topology evidence="1">Multi-pass membrane protein</topology>
    </subcellularLocation>
    <subcellularLocation>
        <location evidence="8">Membrane</location>
        <topology evidence="8">Multi-pass membrane protein</topology>
    </subcellularLocation>
</comment>
<keyword evidence="4 8" id="KW-1003">Cell membrane</keyword>
<feature type="transmembrane region" description="Helical" evidence="8">
    <location>
        <begin position="341"/>
        <end position="361"/>
    </location>
</feature>
<dbReference type="Gene3D" id="3.30.460.20">
    <property type="entry name" value="CorA soluble domain-like"/>
    <property type="match status" value="1"/>
</dbReference>
<dbReference type="PANTHER" id="PTHR46494">
    <property type="entry name" value="CORA FAMILY METAL ION TRANSPORTER (EUROFUNG)"/>
    <property type="match status" value="1"/>
</dbReference>